<evidence type="ECO:0000313" key="10">
    <source>
        <dbReference type="Proteomes" id="UP000315201"/>
    </source>
</evidence>
<evidence type="ECO:0000313" key="8">
    <source>
        <dbReference type="EMBL" id="QDF65207.1"/>
    </source>
</evidence>
<evidence type="ECO:0000256" key="4">
    <source>
        <dbReference type="ARBA" id="ARBA00023054"/>
    </source>
</evidence>
<protein>
    <submittedName>
        <fullName evidence="8">DivIVA domain-containing protein</fullName>
    </submittedName>
</protein>
<dbReference type="Pfam" id="PF05103">
    <property type="entry name" value="DivIVA"/>
    <property type="match status" value="1"/>
</dbReference>
<dbReference type="InterPro" id="IPR019933">
    <property type="entry name" value="DivIVA_domain"/>
</dbReference>
<accession>A0A4Y6I7I8</accession>
<keyword evidence="10" id="KW-1185">Reference proteome</keyword>
<evidence type="ECO:0000313" key="9">
    <source>
        <dbReference type="Proteomes" id="UP000305457"/>
    </source>
</evidence>
<keyword evidence="4 6" id="KW-0175">Coiled coil</keyword>
<keyword evidence="3" id="KW-0132">Cell division</keyword>
<dbReference type="Gene3D" id="6.10.250.660">
    <property type="match status" value="1"/>
</dbReference>
<evidence type="ECO:0000256" key="6">
    <source>
        <dbReference type="SAM" id="Coils"/>
    </source>
</evidence>
<feature type="coiled-coil region" evidence="6">
    <location>
        <begin position="33"/>
        <end position="88"/>
    </location>
</feature>
<keyword evidence="5" id="KW-0131">Cell cycle</keyword>
<dbReference type="RefSeq" id="WP_139592412.1">
    <property type="nucleotide sequence ID" value="NZ_CP040825.1"/>
</dbReference>
<comment type="subcellular location">
    <subcellularLocation>
        <location evidence="1">Cytoplasm</location>
    </subcellularLocation>
</comment>
<reference evidence="7 9" key="2">
    <citation type="submission" date="2019-06" db="EMBL/GenBank/DDBJ databases">
        <title>Mycoplasma sp. 2F1A isolated from ostrich.</title>
        <authorList>
            <person name="Spergser J."/>
        </authorList>
    </citation>
    <scope>NUCLEOTIDE SEQUENCE [LARGE SCALE GENOMIC DNA]</scope>
    <source>
        <strain evidence="7 9">2F1A</strain>
    </source>
</reference>
<accession>A0A5B7XVW0</accession>
<reference evidence="8 10" key="1">
    <citation type="submission" date="2019-06" db="EMBL/GenBank/DDBJ databases">
        <title>Mycoplasma nasistruthionis sp. nov. str Ms03.</title>
        <authorList>
            <person name="Botes A."/>
        </authorList>
    </citation>
    <scope>NUCLEOTIDE SEQUENCE [LARGE SCALE GENOMIC DNA]</scope>
    <source>
        <strain evidence="8 10">Ms03</strain>
    </source>
</reference>
<dbReference type="EMBL" id="CP041147">
    <property type="protein sequence ID" value="QDF65207.1"/>
    <property type="molecule type" value="Genomic_DNA"/>
</dbReference>
<evidence type="ECO:0000256" key="3">
    <source>
        <dbReference type="ARBA" id="ARBA00022618"/>
    </source>
</evidence>
<organism evidence="8 10">
    <name type="scientific">Mycoplasma nasistruthionis</name>
    <dbReference type="NCBI Taxonomy" id="353852"/>
    <lineage>
        <taxon>Bacteria</taxon>
        <taxon>Bacillati</taxon>
        <taxon>Mycoplasmatota</taxon>
        <taxon>Mollicutes</taxon>
        <taxon>Mycoplasmataceae</taxon>
        <taxon>Mycoplasma</taxon>
    </lineage>
</organism>
<dbReference type="Proteomes" id="UP000305457">
    <property type="component" value="Chromosome"/>
</dbReference>
<evidence type="ECO:0000256" key="1">
    <source>
        <dbReference type="ARBA" id="ARBA00004496"/>
    </source>
</evidence>
<evidence type="ECO:0000313" key="7">
    <source>
        <dbReference type="EMBL" id="QCZ36932.1"/>
    </source>
</evidence>
<dbReference type="Proteomes" id="UP000315201">
    <property type="component" value="Chromosome"/>
</dbReference>
<dbReference type="GO" id="GO:0051301">
    <property type="term" value="P:cell division"/>
    <property type="evidence" value="ECO:0007669"/>
    <property type="project" value="UniProtKB-KW"/>
</dbReference>
<evidence type="ECO:0000256" key="5">
    <source>
        <dbReference type="ARBA" id="ARBA00023306"/>
    </source>
</evidence>
<name>A0A4Y6I7I8_9MOLU</name>
<dbReference type="KEGG" id="mnh:FG904_02880"/>
<keyword evidence="2" id="KW-0963">Cytoplasm</keyword>
<dbReference type="AlphaFoldDB" id="A0A4Y6I7I8"/>
<sequence>MDMKVQDIIKNIEKQEFNLDFEGYSKKQVDAFLEKLSNALTSQLSDINDLKDELKKYKKLYKATLDSYGACQEELNRYKSERKKLDEQ</sequence>
<evidence type="ECO:0000256" key="2">
    <source>
        <dbReference type="ARBA" id="ARBA00022490"/>
    </source>
</evidence>
<proteinExistence type="predicted"/>
<gene>
    <name evidence="7" type="ORF">FG904_02880</name>
    <name evidence="8" type="ORF">FIV53_02835</name>
</gene>
<dbReference type="GO" id="GO:0005737">
    <property type="term" value="C:cytoplasm"/>
    <property type="evidence" value="ECO:0007669"/>
    <property type="project" value="UniProtKB-SubCell"/>
</dbReference>
<dbReference type="EMBL" id="CP040825">
    <property type="protein sequence ID" value="QCZ36932.1"/>
    <property type="molecule type" value="Genomic_DNA"/>
</dbReference>
<dbReference type="NCBIfam" id="TIGR03544">
    <property type="entry name" value="DivI1A_domain"/>
    <property type="match status" value="1"/>
</dbReference>
<dbReference type="InterPro" id="IPR007793">
    <property type="entry name" value="DivIVA_fam"/>
</dbReference>